<feature type="domain" description="Glycosyl hydrolase family 13 catalytic" evidence="1">
    <location>
        <begin position="93"/>
        <end position="393"/>
    </location>
</feature>
<dbReference type="PANTHER" id="PTHR46673:SF1">
    <property type="entry name" value="4F2 CELL-SURFACE ANTIGEN HEAVY CHAIN"/>
    <property type="match status" value="1"/>
</dbReference>
<dbReference type="PANTHER" id="PTHR46673">
    <property type="entry name" value="4F2 CELL-SURFACE ANTIGEN HEAVY CHAIN"/>
    <property type="match status" value="1"/>
</dbReference>
<dbReference type="InterPro" id="IPR031984">
    <property type="entry name" value="SLC3A2_N"/>
</dbReference>
<dbReference type="GO" id="GO:0015173">
    <property type="term" value="F:aromatic amino acid transmembrane transporter activity"/>
    <property type="evidence" value="ECO:0007669"/>
    <property type="project" value="TreeGrafter"/>
</dbReference>
<dbReference type="GO" id="GO:0015823">
    <property type="term" value="P:phenylalanine transport"/>
    <property type="evidence" value="ECO:0007669"/>
    <property type="project" value="TreeGrafter"/>
</dbReference>
<dbReference type="GO" id="GO:0016324">
    <property type="term" value="C:apical plasma membrane"/>
    <property type="evidence" value="ECO:0007669"/>
    <property type="project" value="TreeGrafter"/>
</dbReference>
<dbReference type="GO" id="GO:1904273">
    <property type="term" value="P:L-alanine import across plasma membrane"/>
    <property type="evidence" value="ECO:0007669"/>
    <property type="project" value="TreeGrafter"/>
</dbReference>
<accession>A0A2H1CMS6</accession>
<dbReference type="GO" id="GO:0016323">
    <property type="term" value="C:basolateral plasma membrane"/>
    <property type="evidence" value="ECO:0007669"/>
    <property type="project" value="TreeGrafter"/>
</dbReference>
<dbReference type="InterPro" id="IPR017853">
    <property type="entry name" value="GH"/>
</dbReference>
<reference evidence="2" key="1">
    <citation type="submission" date="2019-03" db="EMBL/GenBank/DDBJ databases">
        <title>Improved annotation for the trematode Fasciola hepatica.</title>
        <authorList>
            <person name="Choi Y.-J."/>
            <person name="Martin J."/>
            <person name="Mitreva M."/>
        </authorList>
    </citation>
    <scope>NUCLEOTIDE SEQUENCE [LARGE SCALE GENOMIC DNA]</scope>
</reference>
<dbReference type="Pfam" id="PF16028">
    <property type="entry name" value="SLC3A2_N"/>
    <property type="match status" value="1"/>
</dbReference>
<dbReference type="InterPro" id="IPR042280">
    <property type="entry name" value="SLC3A2"/>
</dbReference>
<comment type="caution">
    <text evidence="2">The sequence shown here is derived from an EMBL/GenBank/DDBJ whole genome shotgun (WGS) entry which is preliminary data.</text>
</comment>
<dbReference type="GO" id="GO:0015190">
    <property type="term" value="F:L-leucine transmembrane transporter activity"/>
    <property type="evidence" value="ECO:0007669"/>
    <property type="project" value="TreeGrafter"/>
</dbReference>
<dbReference type="SMART" id="SM00642">
    <property type="entry name" value="Aamy"/>
    <property type="match status" value="1"/>
</dbReference>
<dbReference type="InterPro" id="IPR006047">
    <property type="entry name" value="GH13_cat_dom"/>
</dbReference>
<evidence type="ECO:0000313" key="2">
    <source>
        <dbReference type="EMBL" id="THD26680.1"/>
    </source>
</evidence>
<keyword evidence="3" id="KW-1185">Reference proteome</keyword>
<dbReference type="GO" id="GO:1903801">
    <property type="term" value="P:L-leucine import across plasma membrane"/>
    <property type="evidence" value="ECO:0007669"/>
    <property type="project" value="TreeGrafter"/>
</dbReference>
<proteinExistence type="predicted"/>
<dbReference type="GO" id="GO:0005975">
    <property type="term" value="P:carbohydrate metabolic process"/>
    <property type="evidence" value="ECO:0007669"/>
    <property type="project" value="InterPro"/>
</dbReference>
<evidence type="ECO:0000313" key="3">
    <source>
        <dbReference type="Proteomes" id="UP000230066"/>
    </source>
</evidence>
<dbReference type="EMBL" id="JXXN02000660">
    <property type="protein sequence ID" value="THD26680.1"/>
    <property type="molecule type" value="Genomic_DNA"/>
</dbReference>
<protein>
    <recommendedName>
        <fullName evidence="1">Glycosyl hydrolase family 13 catalytic domain-containing protein</fullName>
    </recommendedName>
</protein>
<dbReference type="Pfam" id="PF00128">
    <property type="entry name" value="Alpha-amylase"/>
    <property type="match status" value="1"/>
</dbReference>
<gene>
    <name evidence="2" type="ORF">D915_002680</name>
</gene>
<dbReference type="Gene3D" id="3.20.20.80">
    <property type="entry name" value="Glycosidases"/>
    <property type="match status" value="1"/>
</dbReference>
<sequence length="569" mass="63558">MVIQDLNNLEEGQEITIESKAEEFKLLSREDILIINDTIPKWRRVRIGLLIGFWVVWLALLLALILIVVLQPKCPRRPTLNFWQSKVGYALDPFSFKDTNKDFIGDLNGIKEKLSYFGDDLDVGFVIFTALSDGYVDTSSGKIGGVKTFSEVDSKLGTGDDLKLLLREFRKREIRVIVPVDMSAKVNGTDNTLFDELLRSVDSKEGKQELEKKITDVTKNWMTLGASGVMIKGIPVRESYDLNNKRLTTEVVWNATQNLVAAVRTVTDEFSFSVSTQRVLIIEPLIGADVDSPTEFETYLLKQNTDTGAHLILTTRMIRTKSITDSLTYLNQTEQLSTAYPTGIPSAPRTFDLIRMVLSFLSRGTPIIYFGSEVGFKCENFSQVTFDKLHPKKMSPEVTLNPTYLFPMPWDLSGVEFTGEEQIVPEFHAYMKTCGTSETVLSSLASGRGTTNFKLIQSLIQLKKEPSILWGSITVKKFPKRVTSARLQLVVRAAKDFPAFAIAINNPDIPEADGTIGSVIDLSDICSTMKVRLIHPSTSDINEGSVLQSQHIYIPSTAEAAIYVFECEA</sequence>
<name>A0A2H1CMS6_FASHE</name>
<evidence type="ECO:0000259" key="1">
    <source>
        <dbReference type="SMART" id="SM00642"/>
    </source>
</evidence>
<dbReference type="AlphaFoldDB" id="A0A2H1CMS6"/>
<dbReference type="Proteomes" id="UP000230066">
    <property type="component" value="Unassembled WGS sequence"/>
</dbReference>
<dbReference type="SUPFAM" id="SSF51445">
    <property type="entry name" value="(Trans)glycosidases"/>
    <property type="match status" value="1"/>
</dbReference>
<dbReference type="GO" id="GO:0015180">
    <property type="term" value="F:L-alanine transmembrane transporter activity"/>
    <property type="evidence" value="ECO:0007669"/>
    <property type="project" value="TreeGrafter"/>
</dbReference>
<organism evidence="2 3">
    <name type="scientific">Fasciola hepatica</name>
    <name type="common">Liver fluke</name>
    <dbReference type="NCBI Taxonomy" id="6192"/>
    <lineage>
        <taxon>Eukaryota</taxon>
        <taxon>Metazoa</taxon>
        <taxon>Spiralia</taxon>
        <taxon>Lophotrochozoa</taxon>
        <taxon>Platyhelminthes</taxon>
        <taxon>Trematoda</taxon>
        <taxon>Digenea</taxon>
        <taxon>Plagiorchiida</taxon>
        <taxon>Echinostomata</taxon>
        <taxon>Echinostomatoidea</taxon>
        <taxon>Fasciolidae</taxon>
        <taxon>Fasciola</taxon>
    </lineage>
</organism>